<feature type="coiled-coil region" evidence="4">
    <location>
        <begin position="32"/>
        <end position="62"/>
    </location>
</feature>
<accession>A0ABD3NU48</accession>
<comment type="subunit">
    <text evidence="3">Heterohexamer of two PFD-alpha type and four PFD-beta type subunits.</text>
</comment>
<dbReference type="InterPro" id="IPR009053">
    <property type="entry name" value="Prefoldin"/>
</dbReference>
<evidence type="ECO:0000256" key="2">
    <source>
        <dbReference type="ARBA" id="ARBA00023186"/>
    </source>
</evidence>
<dbReference type="EMBL" id="JALLPJ020000933">
    <property type="protein sequence ID" value="KAL3779440.1"/>
    <property type="molecule type" value="Genomic_DNA"/>
</dbReference>
<keyword evidence="4" id="KW-0175">Coiled coil</keyword>
<dbReference type="SUPFAM" id="SSF46579">
    <property type="entry name" value="Prefoldin"/>
    <property type="match status" value="1"/>
</dbReference>
<reference evidence="6 7" key="1">
    <citation type="submission" date="2024-10" db="EMBL/GenBank/DDBJ databases">
        <title>Updated reference genomes for cyclostephanoid diatoms.</title>
        <authorList>
            <person name="Roberts W.R."/>
            <person name="Alverson A.J."/>
        </authorList>
    </citation>
    <scope>NUCLEOTIDE SEQUENCE [LARGE SCALE GENOMIC DNA]</scope>
    <source>
        <strain evidence="6 7">AJA010-31</strain>
    </source>
</reference>
<comment type="function">
    <text evidence="3">Binds specifically to cytosolic chaperonin (c-CPN) and transfers target proteins to it. Binds to nascent polypeptide chain and promotes folding in an environment in which there are many competing pathways for nonnative proteins.</text>
</comment>
<dbReference type="PIRSF" id="PIRSF016477">
    <property type="entry name" value="Prefoldin_subunit_4"/>
    <property type="match status" value="1"/>
</dbReference>
<evidence type="ECO:0000256" key="4">
    <source>
        <dbReference type="SAM" id="Coils"/>
    </source>
</evidence>
<dbReference type="InterPro" id="IPR002777">
    <property type="entry name" value="PFD_beta-like"/>
</dbReference>
<dbReference type="Proteomes" id="UP001530400">
    <property type="component" value="Unassembled WGS sequence"/>
</dbReference>
<evidence type="ECO:0000256" key="3">
    <source>
        <dbReference type="PIRNR" id="PIRNR016477"/>
    </source>
</evidence>
<proteinExistence type="inferred from homology"/>
<sequence length="136" mass="15270">MPEANSEGMILTKDEENDAEVRREDQDKINEFGQLNARLHEVRAQSKELKELLEKIDDASTELMMGSGSTVMLCLGDALFESTEEDATEFCEAEVERHQAALDGLDSEEGEILERMAGLKKVLYGRFGKSINLEEK</sequence>
<organism evidence="6 7">
    <name type="scientific">Cyclotella atomus</name>
    <dbReference type="NCBI Taxonomy" id="382360"/>
    <lineage>
        <taxon>Eukaryota</taxon>
        <taxon>Sar</taxon>
        <taxon>Stramenopiles</taxon>
        <taxon>Ochrophyta</taxon>
        <taxon>Bacillariophyta</taxon>
        <taxon>Coscinodiscophyceae</taxon>
        <taxon>Thalassiosirophycidae</taxon>
        <taxon>Stephanodiscales</taxon>
        <taxon>Stephanodiscaceae</taxon>
        <taxon>Cyclotella</taxon>
    </lineage>
</organism>
<dbReference type="AlphaFoldDB" id="A0ABD3NU48"/>
<evidence type="ECO:0000313" key="7">
    <source>
        <dbReference type="Proteomes" id="UP001530400"/>
    </source>
</evidence>
<dbReference type="Gene3D" id="1.10.287.370">
    <property type="match status" value="1"/>
</dbReference>
<evidence type="ECO:0000313" key="6">
    <source>
        <dbReference type="EMBL" id="KAL3779440.1"/>
    </source>
</evidence>
<comment type="caution">
    <text evidence="6">The sequence shown here is derived from an EMBL/GenBank/DDBJ whole genome shotgun (WGS) entry which is preliminary data.</text>
</comment>
<name>A0ABD3NU48_9STRA</name>
<evidence type="ECO:0000256" key="5">
    <source>
        <dbReference type="SAM" id="MobiDB-lite"/>
    </source>
</evidence>
<dbReference type="InterPro" id="IPR016661">
    <property type="entry name" value="PFDN4"/>
</dbReference>
<dbReference type="Pfam" id="PF01920">
    <property type="entry name" value="Prefoldin_2"/>
    <property type="match status" value="1"/>
</dbReference>
<evidence type="ECO:0000256" key="1">
    <source>
        <dbReference type="ARBA" id="ARBA00008045"/>
    </source>
</evidence>
<dbReference type="PANTHER" id="PTHR21100:SF9">
    <property type="entry name" value="PREFOLDIN SUBUNIT 4"/>
    <property type="match status" value="1"/>
</dbReference>
<dbReference type="PANTHER" id="PTHR21100">
    <property type="entry name" value="PREFOLDIN SUBUNIT 4"/>
    <property type="match status" value="1"/>
</dbReference>
<comment type="similarity">
    <text evidence="1 3">Belongs to the prefoldin subunit beta family.</text>
</comment>
<protein>
    <recommendedName>
        <fullName evidence="3">Prefoldin subunit 4</fullName>
    </recommendedName>
</protein>
<keyword evidence="2 3" id="KW-0143">Chaperone</keyword>
<gene>
    <name evidence="6" type="ORF">ACHAWO_000166</name>
</gene>
<dbReference type="GO" id="GO:0006457">
    <property type="term" value="P:protein folding"/>
    <property type="evidence" value="ECO:0007669"/>
    <property type="project" value="UniProtKB-UniRule"/>
</dbReference>
<dbReference type="GO" id="GO:0016272">
    <property type="term" value="C:prefoldin complex"/>
    <property type="evidence" value="ECO:0007669"/>
    <property type="project" value="UniProtKB-UniRule"/>
</dbReference>
<feature type="region of interest" description="Disordered" evidence="5">
    <location>
        <begin position="1"/>
        <end position="23"/>
    </location>
</feature>
<keyword evidence="7" id="KW-1185">Reference proteome</keyword>